<dbReference type="GO" id="GO:0004722">
    <property type="term" value="F:protein serine/threonine phosphatase activity"/>
    <property type="evidence" value="ECO:0007669"/>
    <property type="project" value="InterPro"/>
</dbReference>
<dbReference type="InterPro" id="IPR036457">
    <property type="entry name" value="PPM-type-like_dom_sf"/>
</dbReference>
<dbReference type="FunFam" id="3.60.40.10:FF:000051">
    <property type="entry name" value="Protein phosphatase 2C-like protein"/>
    <property type="match status" value="1"/>
</dbReference>
<organism evidence="4 5">
    <name type="scientific">Blepharisma stoltei</name>
    <dbReference type="NCBI Taxonomy" id="1481888"/>
    <lineage>
        <taxon>Eukaryota</taxon>
        <taxon>Sar</taxon>
        <taxon>Alveolata</taxon>
        <taxon>Ciliophora</taxon>
        <taxon>Postciliodesmatophora</taxon>
        <taxon>Heterotrichea</taxon>
        <taxon>Heterotrichida</taxon>
        <taxon>Blepharismidae</taxon>
        <taxon>Blepharisma</taxon>
    </lineage>
</organism>
<dbReference type="InterPro" id="IPR015655">
    <property type="entry name" value="PP2C"/>
</dbReference>
<evidence type="ECO:0000259" key="3">
    <source>
        <dbReference type="PROSITE" id="PS51746"/>
    </source>
</evidence>
<dbReference type="PROSITE" id="PS51746">
    <property type="entry name" value="PPM_2"/>
    <property type="match status" value="1"/>
</dbReference>
<accession>A0AAU9IUQ6</accession>
<dbReference type="InterPro" id="IPR001932">
    <property type="entry name" value="PPM-type_phosphatase-like_dom"/>
</dbReference>
<dbReference type="CDD" id="cd00143">
    <property type="entry name" value="PP2Cc"/>
    <property type="match status" value="1"/>
</dbReference>
<keyword evidence="5" id="KW-1185">Reference proteome</keyword>
<keyword evidence="2" id="KW-0472">Membrane</keyword>
<evidence type="ECO:0000256" key="2">
    <source>
        <dbReference type="ARBA" id="ARBA00023136"/>
    </source>
</evidence>
<sequence>MERRIPPFSPVFRASREDVKRFNLVKLSNAKSNHQLKIAQDPWTQKSFLNKSESENKAFKKSIKTAESSRQINGDRLKVDYTGLIKSQSSYRILKDKLPSIEKERTNSPNSPINNENKKERILSQLSHLPTPKISTRINFTPKIADKTFSDTTRIPQKKRNVIHSVCSRTGKTAGKLKKFNQDSYIICTNFCCYPDQYLFSILDGHGIYGHIVSDYVKINLPQLLEGYLPVITRPHFFRDNSAINSTDMSSLKQAFKKCYARLQKDLVLKSHIDISFSGTTACTVLIHENHLFCANVGDSRAVLGQLIDGHWIALALSRDHKPNEHSERLRIEKSGGRVEQMKDPSGNHVGPYRVWLQSEDIPGLAMARSLGDAVGASAGVISDPEVNDIYLSDCDKFLIIGSDGVWEFIENLEAVEIVAKFWETGDAEGASQKLTKEAYKKWKKLDVTDDTTAIVVFLNPV</sequence>
<protein>
    <recommendedName>
        <fullName evidence="3">PPM-type phosphatase domain-containing protein</fullName>
    </recommendedName>
</protein>
<dbReference type="GO" id="GO:0016020">
    <property type="term" value="C:membrane"/>
    <property type="evidence" value="ECO:0007669"/>
    <property type="project" value="UniProtKB-SubCell"/>
</dbReference>
<name>A0AAU9IUQ6_9CILI</name>
<reference evidence="4" key="1">
    <citation type="submission" date="2021-09" db="EMBL/GenBank/DDBJ databases">
        <authorList>
            <consortium name="AG Swart"/>
            <person name="Singh M."/>
            <person name="Singh A."/>
            <person name="Seah K."/>
            <person name="Emmerich C."/>
        </authorList>
    </citation>
    <scope>NUCLEOTIDE SEQUENCE</scope>
    <source>
        <strain evidence="4">ATCC30299</strain>
    </source>
</reference>
<comment type="caution">
    <text evidence="4">The sequence shown here is derived from an EMBL/GenBank/DDBJ whole genome shotgun (WGS) entry which is preliminary data.</text>
</comment>
<dbReference type="SUPFAM" id="SSF81606">
    <property type="entry name" value="PP2C-like"/>
    <property type="match status" value="1"/>
</dbReference>
<dbReference type="AlphaFoldDB" id="A0AAU9IUQ6"/>
<evidence type="ECO:0000313" key="4">
    <source>
        <dbReference type="EMBL" id="CAG9316843.1"/>
    </source>
</evidence>
<dbReference type="PANTHER" id="PTHR47992">
    <property type="entry name" value="PROTEIN PHOSPHATASE"/>
    <property type="match status" value="1"/>
</dbReference>
<evidence type="ECO:0000313" key="5">
    <source>
        <dbReference type="Proteomes" id="UP001162131"/>
    </source>
</evidence>
<dbReference type="SMART" id="SM00332">
    <property type="entry name" value="PP2Cc"/>
    <property type="match status" value="1"/>
</dbReference>
<dbReference type="Pfam" id="PF00481">
    <property type="entry name" value="PP2C"/>
    <property type="match status" value="1"/>
</dbReference>
<evidence type="ECO:0000256" key="1">
    <source>
        <dbReference type="ARBA" id="ARBA00004370"/>
    </source>
</evidence>
<dbReference type="EMBL" id="CAJZBQ010000017">
    <property type="protein sequence ID" value="CAG9316843.1"/>
    <property type="molecule type" value="Genomic_DNA"/>
</dbReference>
<proteinExistence type="predicted"/>
<feature type="domain" description="PPM-type phosphatase" evidence="3">
    <location>
        <begin position="163"/>
        <end position="459"/>
    </location>
</feature>
<gene>
    <name evidence="4" type="ORF">BSTOLATCC_MIC17476</name>
</gene>
<comment type="subcellular location">
    <subcellularLocation>
        <location evidence="1">Membrane</location>
    </subcellularLocation>
</comment>
<dbReference type="Proteomes" id="UP001162131">
    <property type="component" value="Unassembled WGS sequence"/>
</dbReference>
<dbReference type="Gene3D" id="3.60.40.10">
    <property type="entry name" value="PPM-type phosphatase domain"/>
    <property type="match status" value="1"/>
</dbReference>